<dbReference type="EMBL" id="CH954181">
    <property type="protein sequence ID" value="EDV49558.1"/>
    <property type="molecule type" value="Genomic_DNA"/>
</dbReference>
<reference evidence="2 3" key="2">
    <citation type="journal article" date="2008" name="Bioinformatics">
        <title>Assembly reconciliation.</title>
        <authorList>
            <person name="Zimin A.V."/>
            <person name="Smith D.R."/>
            <person name="Sutton G."/>
            <person name="Yorke J.A."/>
        </authorList>
    </citation>
    <scope>NUCLEOTIDE SEQUENCE [LARGE SCALE GENOMIC DNA]</scope>
    <source>
        <strain evidence="2 3">TSC#14021-0224.01</strain>
    </source>
</reference>
<sequence length="54" mass="6177">MRLASNGPRTPDSRLPTPRYGIWNTECRVRTEEQGRRATDPDPDTDMDMDPGPF</sequence>
<gene>
    <name evidence="2" type="primary">Dere\GG17241</name>
    <name evidence="2" type="ORF">Dere_GG17241</name>
</gene>
<feature type="compositionally biased region" description="Acidic residues" evidence="1">
    <location>
        <begin position="41"/>
        <end position="54"/>
    </location>
</feature>
<name>B3NZI5_DROER</name>
<feature type="region of interest" description="Disordered" evidence="1">
    <location>
        <begin position="1"/>
        <end position="54"/>
    </location>
</feature>
<evidence type="ECO:0000256" key="1">
    <source>
        <dbReference type="SAM" id="MobiDB-lite"/>
    </source>
</evidence>
<dbReference type="AlphaFoldDB" id="B3NZI5"/>
<organism evidence="2 3">
    <name type="scientific">Drosophila erecta</name>
    <name type="common">Fruit fly</name>
    <dbReference type="NCBI Taxonomy" id="7220"/>
    <lineage>
        <taxon>Eukaryota</taxon>
        <taxon>Metazoa</taxon>
        <taxon>Ecdysozoa</taxon>
        <taxon>Arthropoda</taxon>
        <taxon>Hexapoda</taxon>
        <taxon>Insecta</taxon>
        <taxon>Pterygota</taxon>
        <taxon>Neoptera</taxon>
        <taxon>Endopterygota</taxon>
        <taxon>Diptera</taxon>
        <taxon>Brachycera</taxon>
        <taxon>Muscomorpha</taxon>
        <taxon>Ephydroidea</taxon>
        <taxon>Drosophilidae</taxon>
        <taxon>Drosophila</taxon>
        <taxon>Sophophora</taxon>
    </lineage>
</organism>
<feature type="compositionally biased region" description="Basic and acidic residues" evidence="1">
    <location>
        <begin position="27"/>
        <end position="40"/>
    </location>
</feature>
<evidence type="ECO:0000313" key="3">
    <source>
        <dbReference type="Proteomes" id="UP000008711"/>
    </source>
</evidence>
<dbReference type="Proteomes" id="UP000008711">
    <property type="component" value="Unassembled WGS sequence"/>
</dbReference>
<accession>B3NZI5</accession>
<keyword evidence="3" id="KW-1185">Reference proteome</keyword>
<protein>
    <submittedName>
        <fullName evidence="2">GG17241</fullName>
    </submittedName>
</protein>
<reference evidence="2 3" key="1">
    <citation type="journal article" date="2007" name="Nature">
        <title>Evolution of genes and genomes on the Drosophila phylogeny.</title>
        <authorList>
            <consortium name="Drosophila 12 Genomes Consortium"/>
            <person name="Clark A.G."/>
            <person name="Eisen M.B."/>
            <person name="Smith D.R."/>
            <person name="Bergman C.M."/>
            <person name="Oliver B."/>
            <person name="Markow T.A."/>
            <person name="Kaufman T.C."/>
            <person name="Kellis M."/>
            <person name="Gelbart W."/>
            <person name="Iyer V.N."/>
            <person name="Pollard D.A."/>
            <person name="Sackton T.B."/>
            <person name="Larracuente A.M."/>
            <person name="Singh N.D."/>
            <person name="Abad J.P."/>
            <person name="Abt D.N."/>
            <person name="Adryan B."/>
            <person name="Aguade M."/>
            <person name="Akashi H."/>
            <person name="Anderson W.W."/>
            <person name="Aquadro C.F."/>
            <person name="Ardell D.H."/>
            <person name="Arguello R."/>
            <person name="Artieri C.G."/>
            <person name="Barbash D.A."/>
            <person name="Barker D."/>
            <person name="Barsanti P."/>
            <person name="Batterham P."/>
            <person name="Batzoglou S."/>
            <person name="Begun D."/>
            <person name="Bhutkar A."/>
            <person name="Blanco E."/>
            <person name="Bosak S.A."/>
            <person name="Bradley R.K."/>
            <person name="Brand A.D."/>
            <person name="Brent M.R."/>
            <person name="Brooks A.N."/>
            <person name="Brown R.H."/>
            <person name="Butlin R.K."/>
            <person name="Caggese C."/>
            <person name="Calvi B.R."/>
            <person name="Bernardo de Carvalho A."/>
            <person name="Caspi A."/>
            <person name="Castrezana S."/>
            <person name="Celniker S.E."/>
            <person name="Chang J.L."/>
            <person name="Chapple C."/>
            <person name="Chatterji S."/>
            <person name="Chinwalla A."/>
            <person name="Civetta A."/>
            <person name="Clifton S.W."/>
            <person name="Comeron J.M."/>
            <person name="Costello J.C."/>
            <person name="Coyne J.A."/>
            <person name="Daub J."/>
            <person name="David R.G."/>
            <person name="Delcher A.L."/>
            <person name="Delehaunty K."/>
            <person name="Do C.B."/>
            <person name="Ebling H."/>
            <person name="Edwards K."/>
            <person name="Eickbush T."/>
            <person name="Evans J.D."/>
            <person name="Filipski A."/>
            <person name="Findeiss S."/>
            <person name="Freyhult E."/>
            <person name="Fulton L."/>
            <person name="Fulton R."/>
            <person name="Garcia A.C."/>
            <person name="Gardiner A."/>
            <person name="Garfield D.A."/>
            <person name="Garvin B.E."/>
            <person name="Gibson G."/>
            <person name="Gilbert D."/>
            <person name="Gnerre S."/>
            <person name="Godfrey J."/>
            <person name="Good R."/>
            <person name="Gotea V."/>
            <person name="Gravely B."/>
            <person name="Greenberg A.J."/>
            <person name="Griffiths-Jones S."/>
            <person name="Gross S."/>
            <person name="Guigo R."/>
            <person name="Gustafson E.A."/>
            <person name="Haerty W."/>
            <person name="Hahn M.W."/>
            <person name="Halligan D.L."/>
            <person name="Halpern A.L."/>
            <person name="Halter G.M."/>
            <person name="Han M.V."/>
            <person name="Heger A."/>
            <person name="Hillier L."/>
            <person name="Hinrichs A.S."/>
            <person name="Holmes I."/>
            <person name="Hoskins R.A."/>
            <person name="Hubisz M.J."/>
            <person name="Hultmark D."/>
            <person name="Huntley M.A."/>
            <person name="Jaffe D.B."/>
            <person name="Jagadeeshan S."/>
            <person name="Jeck W.R."/>
            <person name="Johnson J."/>
            <person name="Jones C.D."/>
            <person name="Jordan W.C."/>
            <person name="Karpen G.H."/>
            <person name="Kataoka E."/>
            <person name="Keightley P.D."/>
            <person name="Kheradpour P."/>
            <person name="Kirkness E.F."/>
            <person name="Koerich L.B."/>
            <person name="Kristiansen K."/>
            <person name="Kudrna D."/>
            <person name="Kulathinal R.J."/>
            <person name="Kumar S."/>
            <person name="Kwok R."/>
            <person name="Lander E."/>
            <person name="Langley C.H."/>
            <person name="Lapoint R."/>
            <person name="Lazzaro B.P."/>
            <person name="Lee S.J."/>
            <person name="Levesque L."/>
            <person name="Li R."/>
            <person name="Lin C.F."/>
            <person name="Lin M.F."/>
            <person name="Lindblad-Toh K."/>
            <person name="Llopart A."/>
            <person name="Long M."/>
            <person name="Low L."/>
            <person name="Lozovsky E."/>
            <person name="Lu J."/>
            <person name="Luo M."/>
            <person name="Machado C.A."/>
            <person name="Makalowski W."/>
            <person name="Marzo M."/>
            <person name="Matsuda M."/>
            <person name="Matzkin L."/>
            <person name="McAllister B."/>
            <person name="McBride C.S."/>
            <person name="McKernan B."/>
            <person name="McKernan K."/>
            <person name="Mendez-Lago M."/>
            <person name="Minx P."/>
            <person name="Mollenhauer M.U."/>
            <person name="Montooth K."/>
            <person name="Mount S.M."/>
            <person name="Mu X."/>
            <person name="Myers E."/>
            <person name="Negre B."/>
            <person name="Newfeld S."/>
            <person name="Nielsen R."/>
            <person name="Noor M.A."/>
            <person name="O'Grady P."/>
            <person name="Pachter L."/>
            <person name="Papaceit M."/>
            <person name="Parisi M.J."/>
            <person name="Parisi M."/>
            <person name="Parts L."/>
            <person name="Pedersen J.S."/>
            <person name="Pesole G."/>
            <person name="Phillippy A.M."/>
            <person name="Ponting C.P."/>
            <person name="Pop M."/>
            <person name="Porcelli D."/>
            <person name="Powell J.R."/>
            <person name="Prohaska S."/>
            <person name="Pruitt K."/>
            <person name="Puig M."/>
            <person name="Quesneville H."/>
            <person name="Ram K.R."/>
            <person name="Rand D."/>
            <person name="Rasmussen M.D."/>
            <person name="Reed L.K."/>
            <person name="Reenan R."/>
            <person name="Reily A."/>
            <person name="Remington K.A."/>
            <person name="Rieger T.T."/>
            <person name="Ritchie M.G."/>
            <person name="Robin C."/>
            <person name="Rogers Y.H."/>
            <person name="Rohde C."/>
            <person name="Rozas J."/>
            <person name="Rubenfield M.J."/>
            <person name="Ruiz A."/>
            <person name="Russo S."/>
            <person name="Salzberg S.L."/>
            <person name="Sanchez-Gracia A."/>
            <person name="Saranga D.J."/>
            <person name="Sato H."/>
            <person name="Schaeffer S.W."/>
            <person name="Schatz M.C."/>
            <person name="Schlenke T."/>
            <person name="Schwartz R."/>
            <person name="Segarra C."/>
            <person name="Singh R.S."/>
            <person name="Sirot L."/>
            <person name="Sirota M."/>
            <person name="Sisneros N.B."/>
            <person name="Smith C.D."/>
            <person name="Smith T.F."/>
            <person name="Spieth J."/>
            <person name="Stage D.E."/>
            <person name="Stark A."/>
            <person name="Stephan W."/>
            <person name="Strausberg R.L."/>
            <person name="Strempel S."/>
            <person name="Sturgill D."/>
            <person name="Sutton G."/>
            <person name="Sutton G.G."/>
            <person name="Tao W."/>
            <person name="Teichmann S."/>
            <person name="Tobari Y.N."/>
            <person name="Tomimura Y."/>
            <person name="Tsolas J.M."/>
            <person name="Valente V.L."/>
            <person name="Venter E."/>
            <person name="Venter J.C."/>
            <person name="Vicario S."/>
            <person name="Vieira F.G."/>
            <person name="Vilella A.J."/>
            <person name="Villasante A."/>
            <person name="Walenz B."/>
            <person name="Wang J."/>
            <person name="Wasserman M."/>
            <person name="Watts T."/>
            <person name="Wilson D."/>
            <person name="Wilson R.K."/>
            <person name="Wing R.A."/>
            <person name="Wolfner M.F."/>
            <person name="Wong A."/>
            <person name="Wong G.K."/>
            <person name="Wu C.I."/>
            <person name="Wu G."/>
            <person name="Yamamoto D."/>
            <person name="Yang H.P."/>
            <person name="Yang S.P."/>
            <person name="Yorke J.A."/>
            <person name="Yoshida K."/>
            <person name="Zdobnov E."/>
            <person name="Zhang P."/>
            <person name="Zhang Y."/>
            <person name="Zimin A.V."/>
            <person name="Baldwin J."/>
            <person name="Abdouelleil A."/>
            <person name="Abdulkadir J."/>
            <person name="Abebe A."/>
            <person name="Abera B."/>
            <person name="Abreu J."/>
            <person name="Acer S.C."/>
            <person name="Aftuck L."/>
            <person name="Alexander A."/>
            <person name="An P."/>
            <person name="Anderson E."/>
            <person name="Anderson S."/>
            <person name="Arachi H."/>
            <person name="Azer M."/>
            <person name="Bachantsang P."/>
            <person name="Barry A."/>
            <person name="Bayul T."/>
            <person name="Berlin A."/>
            <person name="Bessette D."/>
            <person name="Bloom T."/>
            <person name="Blye J."/>
            <person name="Boguslavskiy L."/>
            <person name="Bonnet C."/>
            <person name="Boukhgalter B."/>
            <person name="Bourzgui I."/>
            <person name="Brown A."/>
            <person name="Cahill P."/>
            <person name="Channer S."/>
            <person name="Cheshatsang Y."/>
            <person name="Chuda L."/>
            <person name="Citroen M."/>
            <person name="Collymore A."/>
            <person name="Cooke P."/>
            <person name="Costello M."/>
            <person name="D'Aco K."/>
            <person name="Daza R."/>
            <person name="De Haan G."/>
            <person name="DeGray S."/>
            <person name="DeMaso C."/>
            <person name="Dhargay N."/>
            <person name="Dooley K."/>
            <person name="Dooley E."/>
            <person name="Doricent M."/>
            <person name="Dorje P."/>
            <person name="Dorjee K."/>
            <person name="Dupes A."/>
            <person name="Elong R."/>
            <person name="Falk J."/>
            <person name="Farina A."/>
            <person name="Faro S."/>
            <person name="Ferguson D."/>
            <person name="Fisher S."/>
            <person name="Foley C.D."/>
            <person name="Franke A."/>
            <person name="Friedrich D."/>
            <person name="Gadbois L."/>
            <person name="Gearin G."/>
            <person name="Gearin C.R."/>
            <person name="Giannoukos G."/>
            <person name="Goode T."/>
            <person name="Graham J."/>
            <person name="Grandbois E."/>
            <person name="Grewal S."/>
            <person name="Gyaltsen K."/>
            <person name="Hafez N."/>
            <person name="Hagos B."/>
            <person name="Hall J."/>
            <person name="Henson C."/>
            <person name="Hollinger A."/>
            <person name="Honan T."/>
            <person name="Huard M.D."/>
            <person name="Hughes L."/>
            <person name="Hurhula B."/>
            <person name="Husby M.E."/>
            <person name="Kamat A."/>
            <person name="Kanga B."/>
            <person name="Kashin S."/>
            <person name="Khazanovich D."/>
            <person name="Kisner P."/>
            <person name="Lance K."/>
            <person name="Lara M."/>
            <person name="Lee W."/>
            <person name="Lennon N."/>
            <person name="Letendre F."/>
            <person name="LeVine R."/>
            <person name="Lipovsky A."/>
            <person name="Liu X."/>
            <person name="Liu J."/>
            <person name="Liu S."/>
            <person name="Lokyitsang T."/>
            <person name="Lokyitsang Y."/>
            <person name="Lubonja R."/>
            <person name="Lui A."/>
            <person name="MacDonald P."/>
            <person name="Magnisalis V."/>
            <person name="Maru K."/>
            <person name="Matthews C."/>
            <person name="McCusker W."/>
            <person name="McDonough S."/>
            <person name="Mehta T."/>
            <person name="Meldrim J."/>
            <person name="Meneus L."/>
            <person name="Mihai O."/>
            <person name="Mihalev A."/>
            <person name="Mihova T."/>
            <person name="Mittelman R."/>
            <person name="Mlenga V."/>
            <person name="Montmayeur A."/>
            <person name="Mulrain L."/>
            <person name="Navidi A."/>
            <person name="Naylor J."/>
            <person name="Negash T."/>
            <person name="Nguyen T."/>
            <person name="Nguyen N."/>
            <person name="Nicol R."/>
            <person name="Norbu C."/>
            <person name="Norbu N."/>
            <person name="Novod N."/>
            <person name="O'Neill B."/>
            <person name="Osman S."/>
            <person name="Markiewicz E."/>
            <person name="Oyono O.L."/>
            <person name="Patti C."/>
            <person name="Phunkhang P."/>
            <person name="Pierre F."/>
            <person name="Priest M."/>
            <person name="Raghuraman S."/>
            <person name="Rege F."/>
            <person name="Reyes R."/>
            <person name="Rise C."/>
            <person name="Rogov P."/>
            <person name="Ross K."/>
            <person name="Ryan E."/>
            <person name="Settipalli S."/>
            <person name="Shea T."/>
            <person name="Sherpa N."/>
            <person name="Shi L."/>
            <person name="Shih D."/>
            <person name="Sparrow T."/>
            <person name="Spaulding J."/>
            <person name="Stalker J."/>
            <person name="Stange-Thomann N."/>
            <person name="Stavropoulos S."/>
            <person name="Stone C."/>
            <person name="Strader C."/>
            <person name="Tesfaye S."/>
            <person name="Thomson T."/>
            <person name="Thoulutsang Y."/>
            <person name="Thoulutsang D."/>
            <person name="Topham K."/>
            <person name="Topping I."/>
            <person name="Tsamla T."/>
            <person name="Vassiliev H."/>
            <person name="Vo A."/>
            <person name="Wangchuk T."/>
            <person name="Wangdi T."/>
            <person name="Weiand M."/>
            <person name="Wilkinson J."/>
            <person name="Wilson A."/>
            <person name="Yadav S."/>
            <person name="Young G."/>
            <person name="Yu Q."/>
            <person name="Zembek L."/>
            <person name="Zhong D."/>
            <person name="Zimmer A."/>
            <person name="Zwirko Z."/>
            <person name="Jaffe D.B."/>
            <person name="Alvarez P."/>
            <person name="Brockman W."/>
            <person name="Butler J."/>
            <person name="Chin C."/>
            <person name="Gnerre S."/>
            <person name="Grabherr M."/>
            <person name="Kleber M."/>
            <person name="Mauceli E."/>
            <person name="MacCallum I."/>
        </authorList>
    </citation>
    <scope>NUCLEOTIDE SEQUENCE [LARGE SCALE GENOMIC DNA]</scope>
    <source>
        <strain evidence="2 3">TSC#14021-0224.01</strain>
    </source>
</reference>
<proteinExistence type="predicted"/>
<dbReference type="HOGENOM" id="CLU_3052502_0_0_1"/>
<evidence type="ECO:0000313" key="2">
    <source>
        <dbReference type="EMBL" id="EDV49558.1"/>
    </source>
</evidence>